<name>A0A2K1Y2U8_POPTR</name>
<protein>
    <submittedName>
        <fullName evidence="2">Uncharacterized protein</fullName>
    </submittedName>
</protein>
<dbReference type="EMBL" id="CM009302">
    <property type="protein sequence ID" value="PNT07322.1"/>
    <property type="molecule type" value="Genomic_DNA"/>
</dbReference>
<dbReference type="InParanoid" id="A0A2K1Y2U8"/>
<evidence type="ECO:0000313" key="3">
    <source>
        <dbReference type="Proteomes" id="UP000006729"/>
    </source>
</evidence>
<reference evidence="2 3" key="1">
    <citation type="journal article" date="2006" name="Science">
        <title>The genome of black cottonwood, Populus trichocarpa (Torr. &amp; Gray).</title>
        <authorList>
            <person name="Tuskan G.A."/>
            <person name="Difazio S."/>
            <person name="Jansson S."/>
            <person name="Bohlmann J."/>
            <person name="Grigoriev I."/>
            <person name="Hellsten U."/>
            <person name="Putnam N."/>
            <person name="Ralph S."/>
            <person name="Rombauts S."/>
            <person name="Salamov A."/>
            <person name="Schein J."/>
            <person name="Sterck L."/>
            <person name="Aerts A."/>
            <person name="Bhalerao R.R."/>
            <person name="Bhalerao R.P."/>
            <person name="Blaudez D."/>
            <person name="Boerjan W."/>
            <person name="Brun A."/>
            <person name="Brunner A."/>
            <person name="Busov V."/>
            <person name="Campbell M."/>
            <person name="Carlson J."/>
            <person name="Chalot M."/>
            <person name="Chapman J."/>
            <person name="Chen G.L."/>
            <person name="Cooper D."/>
            <person name="Coutinho P.M."/>
            <person name="Couturier J."/>
            <person name="Covert S."/>
            <person name="Cronk Q."/>
            <person name="Cunningham R."/>
            <person name="Davis J."/>
            <person name="Degroeve S."/>
            <person name="Dejardin A."/>
            <person name="Depamphilis C."/>
            <person name="Detter J."/>
            <person name="Dirks B."/>
            <person name="Dubchak I."/>
            <person name="Duplessis S."/>
            <person name="Ehlting J."/>
            <person name="Ellis B."/>
            <person name="Gendler K."/>
            <person name="Goodstein D."/>
            <person name="Gribskov M."/>
            <person name="Grimwood J."/>
            <person name="Groover A."/>
            <person name="Gunter L."/>
            <person name="Hamberger B."/>
            <person name="Heinze B."/>
            <person name="Helariutta Y."/>
            <person name="Henrissat B."/>
            <person name="Holligan D."/>
            <person name="Holt R."/>
            <person name="Huang W."/>
            <person name="Islam-Faridi N."/>
            <person name="Jones S."/>
            <person name="Jones-Rhoades M."/>
            <person name="Jorgensen R."/>
            <person name="Joshi C."/>
            <person name="Kangasjarvi J."/>
            <person name="Karlsson J."/>
            <person name="Kelleher C."/>
            <person name="Kirkpatrick R."/>
            <person name="Kirst M."/>
            <person name="Kohler A."/>
            <person name="Kalluri U."/>
            <person name="Larimer F."/>
            <person name="Leebens-Mack J."/>
            <person name="Leple J.C."/>
            <person name="Locascio P."/>
            <person name="Lou Y."/>
            <person name="Lucas S."/>
            <person name="Martin F."/>
            <person name="Montanini B."/>
            <person name="Napoli C."/>
            <person name="Nelson D.R."/>
            <person name="Nelson C."/>
            <person name="Nieminen K."/>
            <person name="Nilsson O."/>
            <person name="Pereda V."/>
            <person name="Peter G."/>
            <person name="Philippe R."/>
            <person name="Pilate G."/>
            <person name="Poliakov A."/>
            <person name="Razumovskaya J."/>
            <person name="Richardson P."/>
            <person name="Rinaldi C."/>
            <person name="Ritland K."/>
            <person name="Rouze P."/>
            <person name="Ryaboy D."/>
            <person name="Schmutz J."/>
            <person name="Schrader J."/>
            <person name="Segerman B."/>
            <person name="Shin H."/>
            <person name="Siddiqui A."/>
            <person name="Sterky F."/>
            <person name="Terry A."/>
            <person name="Tsai C.J."/>
            <person name="Uberbacher E."/>
            <person name="Unneberg P."/>
            <person name="Vahala J."/>
            <person name="Wall K."/>
            <person name="Wessler S."/>
            <person name="Yang G."/>
            <person name="Yin T."/>
            <person name="Douglas C."/>
            <person name="Marra M."/>
            <person name="Sandberg G."/>
            <person name="Van de Peer Y."/>
            <person name="Rokhsar D."/>
        </authorList>
    </citation>
    <scope>NUCLEOTIDE SEQUENCE [LARGE SCALE GENOMIC DNA]</scope>
    <source>
        <strain evidence="3">cv. Nisqually</strain>
    </source>
</reference>
<dbReference type="Proteomes" id="UP000006729">
    <property type="component" value="Chromosome 13"/>
</dbReference>
<evidence type="ECO:0000313" key="2">
    <source>
        <dbReference type="EMBL" id="PNT07322.1"/>
    </source>
</evidence>
<proteinExistence type="predicted"/>
<keyword evidence="3" id="KW-1185">Reference proteome</keyword>
<feature type="compositionally biased region" description="Basic residues" evidence="1">
    <location>
        <begin position="78"/>
        <end position="92"/>
    </location>
</feature>
<sequence length="121" mass="14263">MALREVKVLTNVRSYSNKEARKNNKTYIATTTKLERRKNLIEQQRRAGKLKLTRSPDTNRMAYQKRNWQSSQCDLGQKHPRRRKSHIARKRSLGAAKETQTLEDPSNEHIPTTLKHQNHFN</sequence>
<evidence type="ECO:0000256" key="1">
    <source>
        <dbReference type="SAM" id="MobiDB-lite"/>
    </source>
</evidence>
<dbReference type="AlphaFoldDB" id="A0A2K1Y2U8"/>
<organism evidence="2 3">
    <name type="scientific">Populus trichocarpa</name>
    <name type="common">Western balsam poplar</name>
    <name type="synonym">Populus balsamifera subsp. trichocarpa</name>
    <dbReference type="NCBI Taxonomy" id="3694"/>
    <lineage>
        <taxon>Eukaryota</taxon>
        <taxon>Viridiplantae</taxon>
        <taxon>Streptophyta</taxon>
        <taxon>Embryophyta</taxon>
        <taxon>Tracheophyta</taxon>
        <taxon>Spermatophyta</taxon>
        <taxon>Magnoliopsida</taxon>
        <taxon>eudicotyledons</taxon>
        <taxon>Gunneridae</taxon>
        <taxon>Pentapetalae</taxon>
        <taxon>rosids</taxon>
        <taxon>fabids</taxon>
        <taxon>Malpighiales</taxon>
        <taxon>Salicaceae</taxon>
        <taxon>Saliceae</taxon>
        <taxon>Populus</taxon>
    </lineage>
</organism>
<accession>A0A2K1Y2U8</accession>
<gene>
    <name evidence="2" type="ORF">POPTR_013G079100</name>
</gene>
<feature type="region of interest" description="Disordered" evidence="1">
    <location>
        <begin position="67"/>
        <end position="121"/>
    </location>
</feature>